<dbReference type="InterPro" id="IPR017853">
    <property type="entry name" value="GH"/>
</dbReference>
<comment type="caution">
    <text evidence="16">The sequence shown here is derived from an EMBL/GenBank/DDBJ whole genome shotgun (WGS) entry which is preliminary data.</text>
</comment>
<dbReference type="SUPFAM" id="SSF51445">
    <property type="entry name" value="(Trans)glycosidases"/>
    <property type="match status" value="1"/>
</dbReference>
<evidence type="ECO:0000256" key="13">
    <source>
        <dbReference type="ARBA" id="ARBA00023326"/>
    </source>
</evidence>
<dbReference type="EC" id="3.2.1.1" evidence="4"/>
<sequence length="657" mass="69927">MLTSLPLLAAAAAAAIQGVNAADADSWRSRSIYQIVTDRFAPPSSDAPALTSGLVSPYTCAAGAGTYCGGNWRSIIDKLDYIEGMGFDAIWISPISLNIDYATHWGWGYHGYWVIDQTKLNAHFGDGDDLAALVTALHDRDMLLMVDIVVNDVAATSTSTYTSTSALQSGGYLFTEEEYYHPLCWVDENNQTSAEDCWMGDSNVPLMDVNTENSYVISTYETWISELVSNYSIDGLRLDAARNVRAAFWPGFCSAAGVFCIGEVFSGSTSSVAEYQTGGYLDATLNYPWYYALTNAFSPTKSMSSLISYVSQITSEFSNTAVLGNFLENQDNTRFRNVTTDAQQAYNALVGQFLFDGIPIVYYGQEQEISFGSTDPYNRNALWEVGYGTTTTSKYMTTLNKIRSALVSSSCAQLNCSSSYLDDKSTVISSTSNDVAIRKGPIIISLTNRGASASSATFSITGTTWSGGVAIVDLLSCSTGTTNSDGSISVTYSSAAGYGRPYVFALAADAASLGLCSTSTTASSTTVQSTSTSTSAKTTTTATSASTTSAAAASCTAVAVTFNEVVTTTYGETIKISGNATALGSWDTSKAITLSAANYTSSDHLWHVTVNLTPGSTVLYKFINEAVDGTISWESDPNRSFTVTSGCTAETVGDTWR</sequence>
<evidence type="ECO:0000256" key="3">
    <source>
        <dbReference type="ARBA" id="ARBA00008061"/>
    </source>
</evidence>
<dbReference type="EMBL" id="RSCE01000018">
    <property type="protein sequence ID" value="RSH77147.1"/>
    <property type="molecule type" value="Genomic_DNA"/>
</dbReference>
<dbReference type="SMART" id="SM01065">
    <property type="entry name" value="CBM_2"/>
    <property type="match status" value="1"/>
</dbReference>
<feature type="signal peptide" evidence="14">
    <location>
        <begin position="1"/>
        <end position="21"/>
    </location>
</feature>
<accession>A0A427XEH5</accession>
<keyword evidence="17" id="KW-1185">Reference proteome</keyword>
<dbReference type="CDD" id="cd11319">
    <property type="entry name" value="AmyAc_euk_AmyA"/>
    <property type="match status" value="1"/>
</dbReference>
<dbReference type="SUPFAM" id="SSF51011">
    <property type="entry name" value="Glycosyl hydrolase domain"/>
    <property type="match status" value="1"/>
</dbReference>
<keyword evidence="10" id="KW-0325">Glycoprotein</keyword>
<feature type="domain" description="CBM20" evidence="15">
    <location>
        <begin position="552"/>
        <end position="657"/>
    </location>
</feature>
<evidence type="ECO:0000256" key="1">
    <source>
        <dbReference type="ARBA" id="ARBA00000548"/>
    </source>
</evidence>
<evidence type="ECO:0000313" key="17">
    <source>
        <dbReference type="Proteomes" id="UP000279236"/>
    </source>
</evidence>
<dbReference type="CDD" id="cd05811">
    <property type="entry name" value="CBM20_glucoamylase"/>
    <property type="match status" value="1"/>
</dbReference>
<dbReference type="Gene3D" id="3.20.20.80">
    <property type="entry name" value="Glycosidases"/>
    <property type="match status" value="1"/>
</dbReference>
<name>A0A427XEH5_9TREE</name>
<keyword evidence="11" id="KW-0119">Carbohydrate metabolism</keyword>
<dbReference type="FunFam" id="3.20.20.80:FF:000120">
    <property type="entry name" value="Alpha-amylase A"/>
    <property type="match status" value="1"/>
</dbReference>
<keyword evidence="9" id="KW-1015">Disulfide bond</keyword>
<dbReference type="STRING" id="105984.A0A427XEH5"/>
<reference evidence="16 17" key="1">
    <citation type="submission" date="2018-11" db="EMBL/GenBank/DDBJ databases">
        <title>Genome sequence of Apiotrichum porosum DSM 27194.</title>
        <authorList>
            <person name="Aliyu H."/>
            <person name="Gorte O."/>
            <person name="Ochsenreither K."/>
        </authorList>
    </citation>
    <scope>NUCLEOTIDE SEQUENCE [LARGE SCALE GENOMIC DNA]</scope>
    <source>
        <strain evidence="16 17">DSM 27194</strain>
    </source>
</reference>
<evidence type="ECO:0000256" key="8">
    <source>
        <dbReference type="ARBA" id="ARBA00022837"/>
    </source>
</evidence>
<dbReference type="InterPro" id="IPR006047">
    <property type="entry name" value="GH13_cat_dom"/>
</dbReference>
<keyword evidence="12" id="KW-0326">Glycosidase</keyword>
<evidence type="ECO:0000313" key="16">
    <source>
        <dbReference type="EMBL" id="RSH77147.1"/>
    </source>
</evidence>
<keyword evidence="5" id="KW-0479">Metal-binding</keyword>
<evidence type="ECO:0000256" key="2">
    <source>
        <dbReference type="ARBA" id="ARBA00001913"/>
    </source>
</evidence>
<dbReference type="Pfam" id="PF00128">
    <property type="entry name" value="Alpha-amylase"/>
    <property type="match status" value="1"/>
</dbReference>
<dbReference type="GeneID" id="39588324"/>
<dbReference type="Pfam" id="PF09260">
    <property type="entry name" value="A_amylase_dom_C"/>
    <property type="match status" value="1"/>
</dbReference>
<evidence type="ECO:0000256" key="11">
    <source>
        <dbReference type="ARBA" id="ARBA00023277"/>
    </source>
</evidence>
<protein>
    <recommendedName>
        <fullName evidence="4">alpha-amylase</fullName>
        <ecNumber evidence="4">3.2.1.1</ecNumber>
    </recommendedName>
</protein>
<dbReference type="AlphaFoldDB" id="A0A427XEH5"/>
<evidence type="ECO:0000256" key="4">
    <source>
        <dbReference type="ARBA" id="ARBA00012595"/>
    </source>
</evidence>
<comment type="similarity">
    <text evidence="3">Belongs to the glycosyl hydrolase 13 family.</text>
</comment>
<dbReference type="FunFam" id="2.60.40.10:FF:000552">
    <property type="entry name" value="Related to glucoamylase"/>
    <property type="match status" value="1"/>
</dbReference>
<dbReference type="SUPFAM" id="SSF49452">
    <property type="entry name" value="Starch-binding domain-like"/>
    <property type="match status" value="1"/>
</dbReference>
<evidence type="ECO:0000256" key="7">
    <source>
        <dbReference type="ARBA" id="ARBA00022801"/>
    </source>
</evidence>
<keyword evidence="7" id="KW-0378">Hydrolase</keyword>
<dbReference type="SMART" id="SM00642">
    <property type="entry name" value="Aamy"/>
    <property type="match status" value="1"/>
</dbReference>
<proteinExistence type="inferred from homology"/>
<dbReference type="InterPro" id="IPR002044">
    <property type="entry name" value="CBM20"/>
</dbReference>
<dbReference type="Gene3D" id="2.60.40.10">
    <property type="entry name" value="Immunoglobulins"/>
    <property type="match status" value="1"/>
</dbReference>
<evidence type="ECO:0000256" key="9">
    <source>
        <dbReference type="ARBA" id="ARBA00023157"/>
    </source>
</evidence>
<feature type="chain" id="PRO_5019012153" description="alpha-amylase" evidence="14">
    <location>
        <begin position="22"/>
        <end position="657"/>
    </location>
</feature>
<evidence type="ECO:0000256" key="10">
    <source>
        <dbReference type="ARBA" id="ARBA00023180"/>
    </source>
</evidence>
<dbReference type="OrthoDB" id="204980at2759"/>
<dbReference type="InterPro" id="IPR013783">
    <property type="entry name" value="Ig-like_fold"/>
</dbReference>
<dbReference type="GO" id="GO:0005509">
    <property type="term" value="F:calcium ion binding"/>
    <property type="evidence" value="ECO:0007669"/>
    <property type="project" value="InterPro"/>
</dbReference>
<evidence type="ECO:0000256" key="14">
    <source>
        <dbReference type="SAM" id="SignalP"/>
    </source>
</evidence>
<organism evidence="16 17">
    <name type="scientific">Apiotrichum porosum</name>
    <dbReference type="NCBI Taxonomy" id="105984"/>
    <lineage>
        <taxon>Eukaryota</taxon>
        <taxon>Fungi</taxon>
        <taxon>Dikarya</taxon>
        <taxon>Basidiomycota</taxon>
        <taxon>Agaricomycotina</taxon>
        <taxon>Tremellomycetes</taxon>
        <taxon>Trichosporonales</taxon>
        <taxon>Trichosporonaceae</taxon>
        <taxon>Apiotrichum</taxon>
    </lineage>
</organism>
<dbReference type="PROSITE" id="PS51166">
    <property type="entry name" value="CBM20"/>
    <property type="match status" value="1"/>
</dbReference>
<dbReference type="InterPro" id="IPR015340">
    <property type="entry name" value="A_amylase_C_dom"/>
</dbReference>
<dbReference type="Gene3D" id="2.60.40.1180">
    <property type="entry name" value="Golgi alpha-mannosidase II"/>
    <property type="match status" value="1"/>
</dbReference>
<comment type="cofactor">
    <cofactor evidence="2">
        <name>Ca(2+)</name>
        <dbReference type="ChEBI" id="CHEBI:29108"/>
    </cofactor>
</comment>
<keyword evidence="13" id="KW-0624">Polysaccharide degradation</keyword>
<dbReference type="InterPro" id="IPR013780">
    <property type="entry name" value="Glyco_hydro_b"/>
</dbReference>
<dbReference type="Proteomes" id="UP000279236">
    <property type="component" value="Unassembled WGS sequence"/>
</dbReference>
<dbReference type="RefSeq" id="XP_028472294.1">
    <property type="nucleotide sequence ID" value="XM_028619425.1"/>
</dbReference>
<dbReference type="PANTHER" id="PTHR10357:SF215">
    <property type="entry name" value="ALPHA-AMYLASE 1"/>
    <property type="match status" value="1"/>
</dbReference>
<comment type="catalytic activity">
    <reaction evidence="1">
        <text>Endohydrolysis of (1-&gt;4)-alpha-D-glucosidic linkages in polysaccharides containing three or more (1-&gt;4)-alpha-linked D-glucose units.</text>
        <dbReference type="EC" id="3.2.1.1"/>
    </reaction>
</comment>
<gene>
    <name evidence="16" type="ORF">EHS24_003781</name>
</gene>
<dbReference type="Pfam" id="PF00686">
    <property type="entry name" value="CBM_20"/>
    <property type="match status" value="1"/>
</dbReference>
<dbReference type="InterPro" id="IPR034836">
    <property type="entry name" value="CBM20_glucoamylase"/>
</dbReference>
<evidence type="ECO:0000259" key="15">
    <source>
        <dbReference type="PROSITE" id="PS51166"/>
    </source>
</evidence>
<dbReference type="GO" id="GO:0004556">
    <property type="term" value="F:alpha-amylase activity"/>
    <property type="evidence" value="ECO:0007669"/>
    <property type="project" value="UniProtKB-EC"/>
</dbReference>
<dbReference type="InterPro" id="IPR013784">
    <property type="entry name" value="Carb-bd-like_fold"/>
</dbReference>
<evidence type="ECO:0000256" key="6">
    <source>
        <dbReference type="ARBA" id="ARBA00022729"/>
    </source>
</evidence>
<dbReference type="PANTHER" id="PTHR10357">
    <property type="entry name" value="ALPHA-AMYLASE FAMILY MEMBER"/>
    <property type="match status" value="1"/>
</dbReference>
<dbReference type="GO" id="GO:2001070">
    <property type="term" value="F:starch binding"/>
    <property type="evidence" value="ECO:0007669"/>
    <property type="project" value="InterPro"/>
</dbReference>
<evidence type="ECO:0000256" key="5">
    <source>
        <dbReference type="ARBA" id="ARBA00022723"/>
    </source>
</evidence>
<keyword evidence="6 14" id="KW-0732">Signal</keyword>
<keyword evidence="8" id="KW-0106">Calcium</keyword>
<evidence type="ECO:0000256" key="12">
    <source>
        <dbReference type="ARBA" id="ARBA00023295"/>
    </source>
</evidence>
<dbReference type="GO" id="GO:0000272">
    <property type="term" value="P:polysaccharide catabolic process"/>
    <property type="evidence" value="ECO:0007669"/>
    <property type="project" value="UniProtKB-KW"/>
</dbReference>